<dbReference type="PANTHER" id="PTHR47073:SF2">
    <property type="entry name" value="PROTEIN ANTI-SILENCING 1"/>
    <property type="match status" value="1"/>
</dbReference>
<proteinExistence type="predicted"/>
<dbReference type="GO" id="GO:0003723">
    <property type="term" value="F:RNA binding"/>
    <property type="evidence" value="ECO:0007669"/>
    <property type="project" value="TreeGrafter"/>
</dbReference>
<keyword evidence="4" id="KW-1185">Reference proteome</keyword>
<dbReference type="PANTHER" id="PTHR47073">
    <property type="entry name" value="PROTEIN ANTI-SILENCING 1"/>
    <property type="match status" value="1"/>
</dbReference>
<gene>
    <name evidence="3" type="ORF">Sjap_019134</name>
</gene>
<evidence type="ECO:0000313" key="3">
    <source>
        <dbReference type="EMBL" id="KAK9101880.1"/>
    </source>
</evidence>
<evidence type="ECO:0000256" key="1">
    <source>
        <dbReference type="SAM" id="MobiDB-lite"/>
    </source>
</evidence>
<feature type="region of interest" description="Disordered" evidence="1">
    <location>
        <begin position="311"/>
        <end position="332"/>
    </location>
</feature>
<feature type="region of interest" description="Disordered" evidence="1">
    <location>
        <begin position="274"/>
        <end position="293"/>
    </location>
</feature>
<feature type="domain" description="BAH" evidence="2">
    <location>
        <begin position="34"/>
        <end position="159"/>
    </location>
</feature>
<dbReference type="AlphaFoldDB" id="A0AAP0HZ82"/>
<name>A0AAP0HZ82_9MAGN</name>
<organism evidence="3 4">
    <name type="scientific">Stephania japonica</name>
    <dbReference type="NCBI Taxonomy" id="461633"/>
    <lineage>
        <taxon>Eukaryota</taxon>
        <taxon>Viridiplantae</taxon>
        <taxon>Streptophyta</taxon>
        <taxon>Embryophyta</taxon>
        <taxon>Tracheophyta</taxon>
        <taxon>Spermatophyta</taxon>
        <taxon>Magnoliopsida</taxon>
        <taxon>Ranunculales</taxon>
        <taxon>Menispermaceae</taxon>
        <taxon>Menispermoideae</taxon>
        <taxon>Cissampelideae</taxon>
        <taxon>Stephania</taxon>
    </lineage>
</organism>
<protein>
    <recommendedName>
        <fullName evidence="2">BAH domain-containing protein</fullName>
    </recommendedName>
</protein>
<dbReference type="InterPro" id="IPR043151">
    <property type="entry name" value="BAH_sf"/>
</dbReference>
<accession>A0AAP0HZ82</accession>
<sequence length="539" mass="61166">MSEREVEFKWGKKKAIGKYNHEVQFYESFTYDKVEYFLYDSVYLYVANEPEPYIGKLVKIWEDNNKKKIKVVWFFRPIEIRNWLQGVAPPMKNEIFLGSGRGKGLYNVNPLEVLVGKCKVVCSSKDRRNPQPSEIELLMADYVFFRTFDVVTCKISEKMGDKIGDFEIEHFFNQKPGQAQRSLEASKGDKTIARPKKALTIGGDVVDKSLMQRNQFKSTSKLQLDSSPPISKKNLPFKKSLNVESLAKTFQRSERNVSPASMLRREGTAYVKPLLPPPQRIIGSEGDAGRSPRLPQSVKEYVKQEKSLPQIMGPPKQRIHPSIDAGRALTPGKSIRTDNQALEATRRPVYVDKSRWFKHKWEDLLRSGFVDGTVVLLQNLDPSYSSSEVQDIIKFYFGLNCDAKVLSQTAISSPHCGEAHAIFKKREEAQMVIAKLSKTCLMLPNGSPLLARTGIPPAPPGDPKNFFGHLSLSSIEARRERPAMRNAVSTAHFPQPNTIEYPMAAEWSVLQKNSALQWVALYENQGKEIEELKSKLIHK</sequence>
<dbReference type="PROSITE" id="PS51038">
    <property type="entry name" value="BAH"/>
    <property type="match status" value="1"/>
</dbReference>
<dbReference type="Proteomes" id="UP001417504">
    <property type="component" value="Unassembled WGS sequence"/>
</dbReference>
<dbReference type="EMBL" id="JBBNAE010000008">
    <property type="protein sequence ID" value="KAK9101880.1"/>
    <property type="molecule type" value="Genomic_DNA"/>
</dbReference>
<reference evidence="3 4" key="1">
    <citation type="submission" date="2024-01" db="EMBL/GenBank/DDBJ databases">
        <title>Genome assemblies of Stephania.</title>
        <authorList>
            <person name="Yang L."/>
        </authorList>
    </citation>
    <scope>NUCLEOTIDE SEQUENCE [LARGE SCALE GENOMIC DNA]</scope>
    <source>
        <strain evidence="3">QJT</strain>
        <tissue evidence="3">Leaf</tissue>
    </source>
</reference>
<dbReference type="Pfam" id="PF01426">
    <property type="entry name" value="BAH"/>
    <property type="match status" value="1"/>
</dbReference>
<dbReference type="InterPro" id="IPR035979">
    <property type="entry name" value="RBD_domain_sf"/>
</dbReference>
<dbReference type="GO" id="GO:0003682">
    <property type="term" value="F:chromatin binding"/>
    <property type="evidence" value="ECO:0007669"/>
    <property type="project" value="InterPro"/>
</dbReference>
<evidence type="ECO:0000313" key="4">
    <source>
        <dbReference type="Proteomes" id="UP001417504"/>
    </source>
</evidence>
<dbReference type="Gene3D" id="2.30.30.490">
    <property type="match status" value="1"/>
</dbReference>
<dbReference type="InterPro" id="IPR001025">
    <property type="entry name" value="BAH_dom"/>
</dbReference>
<dbReference type="FunFam" id="2.30.30.490:FF:000017">
    <property type="entry name" value="Bromo-adjacent homology (BAH) domain-containing protein"/>
    <property type="match status" value="1"/>
</dbReference>
<dbReference type="SUPFAM" id="SSF54928">
    <property type="entry name" value="RNA-binding domain, RBD"/>
    <property type="match status" value="1"/>
</dbReference>
<evidence type="ECO:0000259" key="2">
    <source>
        <dbReference type="PROSITE" id="PS51038"/>
    </source>
</evidence>
<comment type="caution">
    <text evidence="3">The sequence shown here is derived from an EMBL/GenBank/DDBJ whole genome shotgun (WGS) entry which is preliminary data.</text>
</comment>